<dbReference type="AlphaFoldDB" id="A0A1N6G7F7"/>
<dbReference type="RefSeq" id="WP_074294171.1">
    <property type="nucleotide sequence ID" value="NZ_FSRU01000001.1"/>
</dbReference>
<reference evidence="2 3" key="1">
    <citation type="submission" date="2016-11" db="EMBL/GenBank/DDBJ databases">
        <authorList>
            <person name="Jaros S."/>
            <person name="Januszkiewicz K."/>
            <person name="Wedrychowicz H."/>
        </authorList>
    </citation>
    <scope>NUCLEOTIDE SEQUENCE [LARGE SCALE GENOMIC DNA]</scope>
    <source>
        <strain evidence="2 3">GAS95</strain>
    </source>
</reference>
<evidence type="ECO:0000313" key="2">
    <source>
        <dbReference type="EMBL" id="SIO03437.1"/>
    </source>
</evidence>
<dbReference type="OrthoDB" id="9009736at2"/>
<evidence type="ECO:0000313" key="3">
    <source>
        <dbReference type="Proteomes" id="UP000185151"/>
    </source>
</evidence>
<feature type="transmembrane region" description="Helical" evidence="1">
    <location>
        <begin position="59"/>
        <end position="83"/>
    </location>
</feature>
<proteinExistence type="predicted"/>
<accession>A0A1N6G7F7</accession>
<gene>
    <name evidence="2" type="ORF">SAMN05444165_0606</name>
</gene>
<organism evidence="2 3">
    <name type="scientific">Paraburkholderia phenazinium</name>
    <dbReference type="NCBI Taxonomy" id="60549"/>
    <lineage>
        <taxon>Bacteria</taxon>
        <taxon>Pseudomonadati</taxon>
        <taxon>Pseudomonadota</taxon>
        <taxon>Betaproteobacteria</taxon>
        <taxon>Burkholderiales</taxon>
        <taxon>Burkholderiaceae</taxon>
        <taxon>Paraburkholderia</taxon>
    </lineage>
</organism>
<protein>
    <submittedName>
        <fullName evidence="2">Uncharacterized protein</fullName>
    </submittedName>
</protein>
<keyword evidence="3" id="KW-1185">Reference proteome</keyword>
<name>A0A1N6G7F7_9BURK</name>
<keyword evidence="1" id="KW-1133">Transmembrane helix</keyword>
<sequence length="85" mass="9467">MNITLSILSKLCFAWVLVYLVFSFQSALWAGARHSRGWVSLEFQPYRARGKRETARARLLRRMALLAAVALPLGIVSTVAGLMTS</sequence>
<keyword evidence="1" id="KW-0812">Transmembrane</keyword>
<evidence type="ECO:0000256" key="1">
    <source>
        <dbReference type="SAM" id="Phobius"/>
    </source>
</evidence>
<feature type="transmembrane region" description="Helical" evidence="1">
    <location>
        <begin position="12"/>
        <end position="32"/>
    </location>
</feature>
<dbReference type="EMBL" id="FSRU01000001">
    <property type="protein sequence ID" value="SIO03437.1"/>
    <property type="molecule type" value="Genomic_DNA"/>
</dbReference>
<dbReference type="Proteomes" id="UP000185151">
    <property type="component" value="Unassembled WGS sequence"/>
</dbReference>
<keyword evidence="1" id="KW-0472">Membrane</keyword>